<dbReference type="Gene3D" id="1.20.1280.50">
    <property type="match status" value="1"/>
</dbReference>
<dbReference type="SMART" id="SM00256">
    <property type="entry name" value="FBOX"/>
    <property type="match status" value="1"/>
</dbReference>
<dbReference type="PANTHER" id="PTHR31672">
    <property type="entry name" value="BNACNNG10540D PROTEIN"/>
    <property type="match status" value="1"/>
</dbReference>
<dbReference type="Pfam" id="PF12937">
    <property type="entry name" value="F-box-like"/>
    <property type="match status" value="1"/>
</dbReference>
<evidence type="ECO:0000256" key="1">
    <source>
        <dbReference type="SAM" id="MobiDB-lite"/>
    </source>
</evidence>
<name>A0A835IJ29_9MAGN</name>
<feature type="region of interest" description="Disordered" evidence="1">
    <location>
        <begin position="1"/>
        <end position="25"/>
    </location>
</feature>
<dbReference type="OrthoDB" id="1845276at2759"/>
<dbReference type="AlphaFoldDB" id="A0A835IJ29"/>
<dbReference type="InterPro" id="IPR017451">
    <property type="entry name" value="F-box-assoc_interact_dom"/>
</dbReference>
<dbReference type="InterPro" id="IPR006527">
    <property type="entry name" value="F-box-assoc_dom_typ1"/>
</dbReference>
<dbReference type="InterPro" id="IPR001810">
    <property type="entry name" value="F-box_dom"/>
</dbReference>
<dbReference type="InterPro" id="IPR036047">
    <property type="entry name" value="F-box-like_dom_sf"/>
</dbReference>
<dbReference type="EMBL" id="JADFTS010000002">
    <property type="protein sequence ID" value="KAF9618696.1"/>
    <property type="molecule type" value="Genomic_DNA"/>
</dbReference>
<comment type="caution">
    <text evidence="3">The sequence shown here is derived from an EMBL/GenBank/DDBJ whole genome shotgun (WGS) entry which is preliminary data.</text>
</comment>
<dbReference type="Pfam" id="PF07734">
    <property type="entry name" value="FBA_1"/>
    <property type="match status" value="1"/>
</dbReference>
<dbReference type="SUPFAM" id="SSF81383">
    <property type="entry name" value="F-box domain"/>
    <property type="match status" value="1"/>
</dbReference>
<dbReference type="NCBIfam" id="TIGR01640">
    <property type="entry name" value="F_box_assoc_1"/>
    <property type="match status" value="1"/>
</dbReference>
<dbReference type="Proteomes" id="UP000631114">
    <property type="component" value="Unassembled WGS sequence"/>
</dbReference>
<sequence>MAKTRQGRAIDNHVQKRARRRTEQEVCESKKMKRKAHDLPTEIFYDILSRLPLTFLLGSAKSTCKLWRSIITDPMFSQLQMPQALTNPGNLYSSLGDSNLYFAYKPLGDKIVAMKLPGELGGNKYKNLVSSGGLMCYHDIEEKSIYICNPIIGDHVKINSQYFEREGSFGFGYAPLSKKYKYLQVIFEKQPKPRITVAILTLGEESWRVLADHQNPIINQFPVYCNGALYWLGPNLFIDEDTEYQVVSFDVETEKFRRRRILPKGTSRNFQSCDRHLAVLGETVAFVTANWQGCFQEIWTLIDEAEDIWVQPPRISKPGKACYRFMGLWMNQDLYGMEIAPVVLRNRQTKRKVDRHKFRKRWLVYNPDNEKHTAIQFPFVTDDPHRVIAHVGSLVSPSKIVAAAAKQPSFATSG</sequence>
<evidence type="ECO:0000313" key="3">
    <source>
        <dbReference type="EMBL" id="KAF9618696.1"/>
    </source>
</evidence>
<dbReference type="InterPro" id="IPR050796">
    <property type="entry name" value="SCF_F-box_component"/>
</dbReference>
<dbReference type="PANTHER" id="PTHR31672:SF13">
    <property type="entry name" value="F-BOX PROTEIN CPR30-LIKE"/>
    <property type="match status" value="1"/>
</dbReference>
<dbReference type="PROSITE" id="PS50181">
    <property type="entry name" value="FBOX"/>
    <property type="match status" value="1"/>
</dbReference>
<organism evidence="3 4">
    <name type="scientific">Coptis chinensis</name>
    <dbReference type="NCBI Taxonomy" id="261450"/>
    <lineage>
        <taxon>Eukaryota</taxon>
        <taxon>Viridiplantae</taxon>
        <taxon>Streptophyta</taxon>
        <taxon>Embryophyta</taxon>
        <taxon>Tracheophyta</taxon>
        <taxon>Spermatophyta</taxon>
        <taxon>Magnoliopsida</taxon>
        <taxon>Ranunculales</taxon>
        <taxon>Ranunculaceae</taxon>
        <taxon>Coptidoideae</taxon>
        <taxon>Coptis</taxon>
    </lineage>
</organism>
<evidence type="ECO:0000259" key="2">
    <source>
        <dbReference type="PROSITE" id="PS50181"/>
    </source>
</evidence>
<accession>A0A835IJ29</accession>
<evidence type="ECO:0000313" key="4">
    <source>
        <dbReference type="Proteomes" id="UP000631114"/>
    </source>
</evidence>
<keyword evidence="4" id="KW-1185">Reference proteome</keyword>
<feature type="domain" description="F-box" evidence="2">
    <location>
        <begin position="33"/>
        <end position="79"/>
    </location>
</feature>
<protein>
    <recommendedName>
        <fullName evidence="2">F-box domain-containing protein</fullName>
    </recommendedName>
</protein>
<proteinExistence type="predicted"/>
<gene>
    <name evidence="3" type="ORF">IFM89_002391</name>
</gene>
<reference evidence="3 4" key="1">
    <citation type="submission" date="2020-10" db="EMBL/GenBank/DDBJ databases">
        <title>The Coptis chinensis genome and diversification of protoberbering-type alkaloids.</title>
        <authorList>
            <person name="Wang B."/>
            <person name="Shu S."/>
            <person name="Song C."/>
            <person name="Liu Y."/>
        </authorList>
    </citation>
    <scope>NUCLEOTIDE SEQUENCE [LARGE SCALE GENOMIC DNA]</scope>
    <source>
        <strain evidence="3">HL-2020</strain>
        <tissue evidence="3">Leaf</tissue>
    </source>
</reference>